<dbReference type="PANTHER" id="PTHR28532">
    <property type="entry name" value="GEO13458P1"/>
    <property type="match status" value="1"/>
</dbReference>
<comment type="similarity">
    <text evidence="1">Belongs to the LTO1 family.</text>
</comment>
<feature type="compositionally biased region" description="Polar residues" evidence="2">
    <location>
        <begin position="179"/>
        <end position="188"/>
    </location>
</feature>
<dbReference type="EMBL" id="KE720802">
    <property type="protein sequence ID" value="ERF75592.1"/>
    <property type="molecule type" value="Genomic_DNA"/>
</dbReference>
<dbReference type="RefSeq" id="XP_007787038.1">
    <property type="nucleotide sequence ID" value="XM_007788848.1"/>
</dbReference>
<dbReference type="Pfam" id="PF09811">
    <property type="entry name" value="Yae1_N"/>
    <property type="match status" value="1"/>
</dbReference>
<reference evidence="5" key="1">
    <citation type="journal article" date="2014" name="BMC Genomics">
        <title>Genome characteristics reveal the impact of lichenization on lichen-forming fungus Endocarpon pusillum Hedwig (Verrucariales, Ascomycota).</title>
        <authorList>
            <person name="Wang Y.-Y."/>
            <person name="Liu B."/>
            <person name="Zhang X.-Y."/>
            <person name="Zhou Q.-M."/>
            <person name="Zhang T."/>
            <person name="Li H."/>
            <person name="Yu Y.-F."/>
            <person name="Zhang X.-L."/>
            <person name="Hao X.-Y."/>
            <person name="Wang M."/>
            <person name="Wang L."/>
            <person name="Wei J.-C."/>
        </authorList>
    </citation>
    <scope>NUCLEOTIDE SEQUENCE [LARGE SCALE GENOMIC DNA]</scope>
    <source>
        <strain evidence="5">Z07020 / HMAS-L-300199</strain>
    </source>
</reference>
<dbReference type="Proteomes" id="UP000019373">
    <property type="component" value="Unassembled WGS sequence"/>
</dbReference>
<dbReference type="InterPro" id="IPR052436">
    <property type="entry name" value="LTO1_adapter"/>
</dbReference>
<evidence type="ECO:0000313" key="5">
    <source>
        <dbReference type="Proteomes" id="UP000019373"/>
    </source>
</evidence>
<feature type="region of interest" description="Disordered" evidence="2">
    <location>
        <begin position="170"/>
        <end position="200"/>
    </location>
</feature>
<accession>U1GDB9</accession>
<feature type="domain" description="Essential protein Yae1 N-terminal" evidence="3">
    <location>
        <begin position="24"/>
        <end position="62"/>
    </location>
</feature>
<dbReference type="OMA" id="QFYNEGY"/>
<keyword evidence="5" id="KW-1185">Reference proteome</keyword>
<proteinExistence type="inferred from homology"/>
<dbReference type="InterPro" id="IPR019191">
    <property type="entry name" value="Essential_protein_Yae1_N"/>
</dbReference>
<dbReference type="OrthoDB" id="48036at2759"/>
<protein>
    <recommendedName>
        <fullName evidence="3">Essential protein Yae1 N-terminal domain-containing protein</fullName>
    </recommendedName>
</protein>
<dbReference type="GeneID" id="19239527"/>
<feature type="compositionally biased region" description="Polar residues" evidence="2">
    <location>
        <begin position="91"/>
        <end position="114"/>
    </location>
</feature>
<name>U1GDB9_ENDPU</name>
<gene>
    <name evidence="4" type="ORF">EPUS_04572</name>
</gene>
<dbReference type="PANTHER" id="PTHR28532:SF1">
    <property type="entry name" value="ORAL CANCER OVEREXPRESSED 1"/>
    <property type="match status" value="1"/>
</dbReference>
<evidence type="ECO:0000313" key="4">
    <source>
        <dbReference type="EMBL" id="ERF75592.1"/>
    </source>
</evidence>
<evidence type="ECO:0000259" key="3">
    <source>
        <dbReference type="Pfam" id="PF09811"/>
    </source>
</evidence>
<dbReference type="eggNOG" id="ENOG502S9TX">
    <property type="taxonomic scope" value="Eukaryota"/>
</dbReference>
<organism evidence="4 5">
    <name type="scientific">Endocarpon pusillum (strain Z07020 / HMAS-L-300199)</name>
    <name type="common">Lichen-forming fungus</name>
    <dbReference type="NCBI Taxonomy" id="1263415"/>
    <lineage>
        <taxon>Eukaryota</taxon>
        <taxon>Fungi</taxon>
        <taxon>Dikarya</taxon>
        <taxon>Ascomycota</taxon>
        <taxon>Pezizomycotina</taxon>
        <taxon>Eurotiomycetes</taxon>
        <taxon>Chaetothyriomycetidae</taxon>
        <taxon>Verrucariales</taxon>
        <taxon>Verrucariaceae</taxon>
        <taxon>Endocarpon</taxon>
    </lineage>
</organism>
<dbReference type="HOGENOM" id="CLU_093235_1_0_1"/>
<evidence type="ECO:0000256" key="2">
    <source>
        <dbReference type="SAM" id="MobiDB-lite"/>
    </source>
</evidence>
<evidence type="ECO:0000256" key="1">
    <source>
        <dbReference type="ARBA" id="ARBA00038090"/>
    </source>
</evidence>
<feature type="region of interest" description="Disordered" evidence="2">
    <location>
        <begin position="91"/>
        <end position="115"/>
    </location>
</feature>
<sequence length="200" mass="21775">MSGIMNDDILDSVLDLEETSYQAGFDEGKADGLEAGYTEGRIFGIERGYHKALEMGKLHGRALMLNACLFDPNPMPDNGLDPSPFEAAVVTTQDSKPGNDNNAPDPSNLPTLPENSRLKKHVETLLKLTDPQTLSEENTDEAVEAFDDRMKKAVAKAKIIDRMIAEPYNMSVSGDPIENESQPTSGSGNIEELNNAAVRH</sequence>
<dbReference type="AlphaFoldDB" id="U1GDB9"/>